<gene>
    <name evidence="1" type="ORF">FZEAL_10260</name>
</gene>
<accession>A0A8H4XCF2</accession>
<evidence type="ECO:0000313" key="1">
    <source>
        <dbReference type="EMBL" id="KAF4969260.1"/>
    </source>
</evidence>
<dbReference type="AlphaFoldDB" id="A0A8H4XCF2"/>
<reference evidence="1" key="2">
    <citation type="submission" date="2020-05" db="EMBL/GenBank/DDBJ databases">
        <authorList>
            <person name="Kim H.-S."/>
            <person name="Proctor R.H."/>
            <person name="Brown D.W."/>
        </authorList>
    </citation>
    <scope>NUCLEOTIDE SEQUENCE</scope>
    <source>
        <strain evidence="1">NRRL 22465</strain>
    </source>
</reference>
<name>A0A8H4XCF2_9HYPO</name>
<dbReference type="EMBL" id="JABEYC010001101">
    <property type="protein sequence ID" value="KAF4969260.1"/>
    <property type="molecule type" value="Genomic_DNA"/>
</dbReference>
<dbReference type="OrthoDB" id="10650494at2759"/>
<evidence type="ECO:0000313" key="2">
    <source>
        <dbReference type="Proteomes" id="UP000635477"/>
    </source>
</evidence>
<reference evidence="1" key="1">
    <citation type="journal article" date="2020" name="BMC Genomics">
        <title>Correction to: Identification and distribution of gene clusters required for synthesis of sphingolipid metabolism inhibitors in diverse species of the filamentous fungus Fusarium.</title>
        <authorList>
            <person name="Kim H.S."/>
            <person name="Lohmar J.M."/>
            <person name="Busman M."/>
            <person name="Brown D.W."/>
            <person name="Naumann T.A."/>
            <person name="Divon H.H."/>
            <person name="Lysoe E."/>
            <person name="Uhlig S."/>
            <person name="Proctor R.H."/>
        </authorList>
    </citation>
    <scope>NUCLEOTIDE SEQUENCE</scope>
    <source>
        <strain evidence="1">NRRL 22465</strain>
    </source>
</reference>
<protein>
    <submittedName>
        <fullName evidence="1">Uncharacterized protein</fullName>
    </submittedName>
</protein>
<dbReference type="Proteomes" id="UP000635477">
    <property type="component" value="Unassembled WGS sequence"/>
</dbReference>
<organism evidence="1 2">
    <name type="scientific">Fusarium zealandicum</name>
    <dbReference type="NCBI Taxonomy" id="1053134"/>
    <lineage>
        <taxon>Eukaryota</taxon>
        <taxon>Fungi</taxon>
        <taxon>Dikarya</taxon>
        <taxon>Ascomycota</taxon>
        <taxon>Pezizomycotina</taxon>
        <taxon>Sordariomycetes</taxon>
        <taxon>Hypocreomycetidae</taxon>
        <taxon>Hypocreales</taxon>
        <taxon>Nectriaceae</taxon>
        <taxon>Fusarium</taxon>
        <taxon>Fusarium staphyleae species complex</taxon>
    </lineage>
</organism>
<keyword evidence="2" id="KW-1185">Reference proteome</keyword>
<comment type="caution">
    <text evidence="1">The sequence shown here is derived from an EMBL/GenBank/DDBJ whole genome shotgun (WGS) entry which is preliminary data.</text>
</comment>
<proteinExistence type="predicted"/>
<sequence>MPSCPQKRYLWRTQAVSTTLRKSKTDSKTQAKIRTDTFLKLLPRDKNEWSAELPNISIDNLHREITLAHLPNRFEMPLQELLAEYIKHKGETTGKFLFELVFGATCKIALGQISEDVVLRLMKMVWGEQDSRHLDMAVQAIKLIDIVVQARGSQAYALPLCQDHEDGRLKPKGVILHVSKNSLEYLEEMIDKDPIASVETKKLYIPSLVHELLGFRLSLNEICQTLQVAPMMDGQEQALHVQRDFRLRSP</sequence>